<comment type="catalytic activity">
    <reaction evidence="5 6">
        <text>5-amino-1-(5-phospho-beta-D-ribosyl)imidazole + hydrogencarbonate + ATP = 5-carboxyamino-1-(5-phospho-D-ribosyl)imidazole + ADP + phosphate + 2 H(+)</text>
        <dbReference type="Rhea" id="RHEA:19317"/>
        <dbReference type="ChEBI" id="CHEBI:15378"/>
        <dbReference type="ChEBI" id="CHEBI:17544"/>
        <dbReference type="ChEBI" id="CHEBI:30616"/>
        <dbReference type="ChEBI" id="CHEBI:43474"/>
        <dbReference type="ChEBI" id="CHEBI:58730"/>
        <dbReference type="ChEBI" id="CHEBI:137981"/>
        <dbReference type="ChEBI" id="CHEBI:456216"/>
        <dbReference type="EC" id="6.3.4.18"/>
    </reaction>
</comment>
<dbReference type="InterPro" id="IPR013815">
    <property type="entry name" value="ATP_grasp_subdomain_1"/>
</dbReference>
<dbReference type="HAMAP" id="MF_01928">
    <property type="entry name" value="PurK"/>
    <property type="match status" value="1"/>
</dbReference>
<dbReference type="InterPro" id="IPR054350">
    <property type="entry name" value="PurT/PurK_preATP-grasp"/>
</dbReference>
<comment type="similarity">
    <text evidence="5 6">Belongs to the PurK/PurT family.</text>
</comment>
<evidence type="ECO:0000256" key="4">
    <source>
        <dbReference type="ARBA" id="ARBA00022840"/>
    </source>
</evidence>
<dbReference type="GO" id="GO:0034028">
    <property type="term" value="F:5-(carboxyamino)imidazole ribonucleotide synthase activity"/>
    <property type="evidence" value="ECO:0007669"/>
    <property type="project" value="UniProtKB-UniRule"/>
</dbReference>
<name>A0A2N3Q138_9PROT</name>
<dbReference type="PROSITE" id="PS50975">
    <property type="entry name" value="ATP_GRASP"/>
    <property type="match status" value="1"/>
</dbReference>
<evidence type="ECO:0000256" key="6">
    <source>
        <dbReference type="RuleBase" id="RU361200"/>
    </source>
</evidence>
<proteinExistence type="inferred from homology"/>
<keyword evidence="9" id="KW-1185">Reference proteome</keyword>
<gene>
    <name evidence="5 6" type="primary">purK</name>
    <name evidence="8" type="ORF">CWS72_00120</name>
</gene>
<dbReference type="RefSeq" id="WP_101248531.1">
    <property type="nucleotide sequence ID" value="NZ_PIUM01000001.1"/>
</dbReference>
<comment type="function">
    <text evidence="6">Catalyzes the ATP-dependent conversion of 5-aminoimidazole ribonucleotide (AIR) and HCO(3)- to N5-carboxyaminoimidazole ribonucleotide (N5-CAIR).</text>
</comment>
<dbReference type="PANTHER" id="PTHR11609:SF5">
    <property type="entry name" value="PHOSPHORIBOSYLAMINOIMIDAZOLE CARBOXYLASE"/>
    <property type="match status" value="1"/>
</dbReference>
<evidence type="ECO:0000256" key="2">
    <source>
        <dbReference type="ARBA" id="ARBA00022741"/>
    </source>
</evidence>
<feature type="binding site" evidence="5">
    <location>
        <position position="216"/>
    </location>
    <ligand>
        <name>ATP</name>
        <dbReference type="ChEBI" id="CHEBI:30616"/>
    </ligand>
</feature>
<dbReference type="GO" id="GO:0005524">
    <property type="term" value="F:ATP binding"/>
    <property type="evidence" value="ECO:0007669"/>
    <property type="project" value="UniProtKB-UniRule"/>
</dbReference>
<dbReference type="InterPro" id="IPR016185">
    <property type="entry name" value="PreATP-grasp_dom_sf"/>
</dbReference>
<comment type="pathway">
    <text evidence="5 6">Purine metabolism; IMP biosynthesis via de novo pathway; 5-amino-1-(5-phospho-D-ribosyl)imidazole-4-carboxylate from 5-amino-1-(5-phospho-D-ribosyl)imidazole (N5-CAIR route): step 1/2.</text>
</comment>
<comment type="caution">
    <text evidence="8">The sequence shown here is derived from an EMBL/GenBank/DDBJ whole genome shotgun (WGS) entry which is preliminary data.</text>
</comment>
<dbReference type="FunFam" id="3.30.470.20:FF:000029">
    <property type="entry name" value="N5-carboxyaminoimidazole ribonucleotide synthase"/>
    <property type="match status" value="1"/>
</dbReference>
<dbReference type="SUPFAM" id="SSF52440">
    <property type="entry name" value="PreATP-grasp domain"/>
    <property type="match status" value="1"/>
</dbReference>
<dbReference type="Gene3D" id="3.30.470.20">
    <property type="entry name" value="ATP-grasp fold, B domain"/>
    <property type="match status" value="1"/>
</dbReference>
<dbReference type="GO" id="GO:0004638">
    <property type="term" value="F:phosphoribosylaminoimidazole carboxylase activity"/>
    <property type="evidence" value="ECO:0007669"/>
    <property type="project" value="InterPro"/>
</dbReference>
<dbReference type="InterPro" id="IPR040686">
    <property type="entry name" value="PurK_C"/>
</dbReference>
<organism evidence="8 9">
    <name type="scientific">Telmatospirillum siberiense</name>
    <dbReference type="NCBI Taxonomy" id="382514"/>
    <lineage>
        <taxon>Bacteria</taxon>
        <taxon>Pseudomonadati</taxon>
        <taxon>Pseudomonadota</taxon>
        <taxon>Alphaproteobacteria</taxon>
        <taxon>Rhodospirillales</taxon>
        <taxon>Rhodospirillaceae</taxon>
        <taxon>Telmatospirillum</taxon>
    </lineage>
</organism>
<evidence type="ECO:0000256" key="5">
    <source>
        <dbReference type="HAMAP-Rule" id="MF_01928"/>
    </source>
</evidence>
<dbReference type="NCBIfam" id="TIGR01161">
    <property type="entry name" value="purK"/>
    <property type="match status" value="1"/>
</dbReference>
<dbReference type="NCBIfam" id="NF004679">
    <property type="entry name" value="PRK06019.1-5"/>
    <property type="match status" value="1"/>
</dbReference>
<dbReference type="Gene3D" id="3.40.50.20">
    <property type="match status" value="1"/>
</dbReference>
<accession>A0A2N3Q138</accession>
<evidence type="ECO:0000313" key="8">
    <source>
        <dbReference type="EMBL" id="PKU26301.1"/>
    </source>
</evidence>
<reference evidence="9" key="1">
    <citation type="submission" date="2017-12" db="EMBL/GenBank/DDBJ databases">
        <title>Draft genome sequence of Telmatospirillum siberiense 26-4b1T, an acidotolerant peatland alphaproteobacterium potentially involved in sulfur cycling.</title>
        <authorList>
            <person name="Hausmann B."/>
            <person name="Pjevac P."/>
            <person name="Schreck K."/>
            <person name="Herbold C.W."/>
            <person name="Daims H."/>
            <person name="Wagner M."/>
            <person name="Pester M."/>
            <person name="Loy A."/>
        </authorList>
    </citation>
    <scope>NUCLEOTIDE SEQUENCE [LARGE SCALE GENOMIC DNA]</scope>
    <source>
        <strain evidence="9">26-4b1</strain>
    </source>
</reference>
<keyword evidence="4 5" id="KW-0067">ATP-binding</keyword>
<dbReference type="GO" id="GO:0005829">
    <property type="term" value="C:cytosol"/>
    <property type="evidence" value="ECO:0007669"/>
    <property type="project" value="TreeGrafter"/>
</dbReference>
<feature type="domain" description="ATP-grasp" evidence="7">
    <location>
        <begin position="114"/>
        <end position="300"/>
    </location>
</feature>
<dbReference type="GO" id="GO:0006189">
    <property type="term" value="P:'de novo' IMP biosynthetic process"/>
    <property type="evidence" value="ECO:0007669"/>
    <property type="project" value="UniProtKB-UniRule"/>
</dbReference>
<dbReference type="InterPro" id="IPR011054">
    <property type="entry name" value="Rudment_hybrid_motif"/>
</dbReference>
<dbReference type="NCBIfam" id="NF004676">
    <property type="entry name" value="PRK06019.1-2"/>
    <property type="match status" value="1"/>
</dbReference>
<keyword evidence="1 5" id="KW-0436">Ligase</keyword>
<sequence>MSVDRPSVIPPGATIGIIGGGQLGRMTALAAARLGYRCHVFCPEADCPASHVATATVAAYEDREALARFAELVDVVTFEFENIPAESVRVLSQRVTVRPGWRVLETAQDRVVEKSFFNAIGVETAGWRPVADRTDLERAVAELGRPSVLKTARFGYDGKGQVKIDATTSLDEAWAEMKGVPAILESFVGFEREASVIVARGADGTARCFDVVENRHRNHILDQTIAPAPVTPALALRAEEIALRTAEKLELVGLLAVELFVTPDGRLLANEMAPRPHNSGHWTMDACATDQFEQLVRAVCGLPLGSTERHLDAVMTNLIGDDINQWLSILSEPDAHLHLYGKREARTGRKMGHVTRVFSRNDEAGGKN</sequence>
<feature type="binding site" evidence="5">
    <location>
        <begin position="185"/>
        <end position="188"/>
    </location>
    <ligand>
        <name>ATP</name>
        <dbReference type="ChEBI" id="CHEBI:30616"/>
    </ligand>
</feature>
<dbReference type="GO" id="GO:0046872">
    <property type="term" value="F:metal ion binding"/>
    <property type="evidence" value="ECO:0007669"/>
    <property type="project" value="InterPro"/>
</dbReference>
<dbReference type="InterPro" id="IPR003135">
    <property type="entry name" value="ATP-grasp_carboxylate-amine"/>
</dbReference>
<dbReference type="EMBL" id="PIUM01000001">
    <property type="protein sequence ID" value="PKU26301.1"/>
    <property type="molecule type" value="Genomic_DNA"/>
</dbReference>
<feature type="binding site" evidence="5">
    <location>
        <position position="150"/>
    </location>
    <ligand>
        <name>ATP</name>
        <dbReference type="ChEBI" id="CHEBI:30616"/>
    </ligand>
</feature>
<evidence type="ECO:0000313" key="9">
    <source>
        <dbReference type="Proteomes" id="UP000233293"/>
    </source>
</evidence>
<evidence type="ECO:0000259" key="7">
    <source>
        <dbReference type="PROSITE" id="PS50975"/>
    </source>
</evidence>
<protein>
    <recommendedName>
        <fullName evidence="5 6">N5-carboxyaminoimidazole ribonucleotide synthase</fullName>
        <shortName evidence="5 6">N5-CAIR synthase</shortName>
        <ecNumber evidence="5 6">6.3.4.18</ecNumber>
    </recommendedName>
    <alternativeName>
        <fullName evidence="5 6">5-(carboxyamino)imidazole ribonucleotide synthetase</fullName>
    </alternativeName>
</protein>
<dbReference type="OrthoDB" id="9804625at2"/>
<comment type="function">
    <text evidence="5">Catalyzes the ATP-dependent conversion of 5-aminoimidazole ribonucleotide (AIR) and HCO(3)(-) to N5-carboxyaminoimidazole ribonucleotide (N5-CAIR).</text>
</comment>
<feature type="binding site" evidence="5">
    <location>
        <begin position="270"/>
        <end position="271"/>
    </location>
    <ligand>
        <name>ATP</name>
        <dbReference type="ChEBI" id="CHEBI:30616"/>
    </ligand>
</feature>
<feature type="binding site" evidence="5">
    <location>
        <position position="193"/>
    </location>
    <ligand>
        <name>ATP</name>
        <dbReference type="ChEBI" id="CHEBI:30616"/>
    </ligand>
</feature>
<dbReference type="PANTHER" id="PTHR11609">
    <property type="entry name" value="PURINE BIOSYNTHESIS PROTEIN 6/7, PUR6/7"/>
    <property type="match status" value="1"/>
</dbReference>
<dbReference type="FunFam" id="3.40.50.20:FF:000016">
    <property type="entry name" value="N5-carboxyaminoimidazole ribonucleotide synthase"/>
    <property type="match status" value="1"/>
</dbReference>
<keyword evidence="3 5" id="KW-0658">Purine biosynthesis</keyword>
<dbReference type="Pfam" id="PF22660">
    <property type="entry name" value="RS_preATP-grasp-like"/>
    <property type="match status" value="1"/>
</dbReference>
<dbReference type="EC" id="6.3.4.18" evidence="5 6"/>
<dbReference type="Gene3D" id="3.30.1490.20">
    <property type="entry name" value="ATP-grasp fold, A domain"/>
    <property type="match status" value="1"/>
</dbReference>
<dbReference type="SUPFAM" id="SSF51246">
    <property type="entry name" value="Rudiment single hybrid motif"/>
    <property type="match status" value="1"/>
</dbReference>
<dbReference type="InterPro" id="IPR011761">
    <property type="entry name" value="ATP-grasp"/>
</dbReference>
<keyword evidence="2 5" id="KW-0547">Nucleotide-binding</keyword>
<dbReference type="Proteomes" id="UP000233293">
    <property type="component" value="Unassembled WGS sequence"/>
</dbReference>
<feature type="binding site" evidence="5">
    <location>
        <begin position="155"/>
        <end position="161"/>
    </location>
    <ligand>
        <name>ATP</name>
        <dbReference type="ChEBI" id="CHEBI:30616"/>
    </ligand>
</feature>
<dbReference type="AlphaFoldDB" id="A0A2N3Q138"/>
<evidence type="ECO:0000256" key="3">
    <source>
        <dbReference type="ARBA" id="ARBA00022755"/>
    </source>
</evidence>
<evidence type="ECO:0000256" key="1">
    <source>
        <dbReference type="ARBA" id="ARBA00022598"/>
    </source>
</evidence>
<dbReference type="UniPathway" id="UPA00074">
    <property type="reaction ID" value="UER00942"/>
</dbReference>
<feature type="binding site" evidence="5">
    <location>
        <position position="110"/>
    </location>
    <ligand>
        <name>ATP</name>
        <dbReference type="ChEBI" id="CHEBI:30616"/>
    </ligand>
</feature>
<dbReference type="FunFam" id="3.30.1490.20:FF:000015">
    <property type="entry name" value="N5-carboxyaminoimidazole ribonucleotide synthase"/>
    <property type="match status" value="1"/>
</dbReference>
<dbReference type="Pfam" id="PF02222">
    <property type="entry name" value="ATP-grasp"/>
    <property type="match status" value="1"/>
</dbReference>
<dbReference type="SUPFAM" id="SSF56059">
    <property type="entry name" value="Glutathione synthetase ATP-binding domain-like"/>
    <property type="match status" value="1"/>
</dbReference>
<dbReference type="NCBIfam" id="NF004675">
    <property type="entry name" value="PRK06019.1-1"/>
    <property type="match status" value="1"/>
</dbReference>
<comment type="subunit">
    <text evidence="5 6">Homodimer.</text>
</comment>
<dbReference type="Pfam" id="PF17769">
    <property type="entry name" value="PurK_C"/>
    <property type="match status" value="1"/>
</dbReference>
<dbReference type="InterPro" id="IPR005875">
    <property type="entry name" value="PurK"/>
</dbReference>